<sequence length="407" mass="43723">MAARSTAGEARAWGWVAHLRAGGTEPWHAWEGPEGAPGDLHVLPGAQQLEVLRRLNQLGPTDRVLADRVLGQSAPGRGQPDLELVGADRGSRFGPRPVEPAELPAPELLRVAASLLAEDVASAGLPPDGTAARPRPWRRGYRLLGDPELTDPVQRRLVEMGRPPRGRGETVVVLLDDLATTLADVWRARCFARGTMVWEHWLRALERRDELPPQVDPGALRARLHEAGFHGDLHVVIDRSALPALLGVRRDLPGPERPAAHVAELARWVASFLGLFVPAEEAGDLLRRTLRPWIADDPGPGLAVPAPRQAWLRARAEALAADLAGAGYAVHGDPQALVPPAGAAASGSTMTGPVRRESALDLALRTLRAGHGRPGAAPERLPDWDVGEDPEDDELDEHDEHGTEVGT</sequence>
<evidence type="ECO:0000256" key="1">
    <source>
        <dbReference type="SAM" id="MobiDB-lite"/>
    </source>
</evidence>
<organism evidence="2 3">
    <name type="scientific">Nocardioides taihuensis</name>
    <dbReference type="NCBI Taxonomy" id="1835606"/>
    <lineage>
        <taxon>Bacteria</taxon>
        <taxon>Bacillati</taxon>
        <taxon>Actinomycetota</taxon>
        <taxon>Actinomycetes</taxon>
        <taxon>Propionibacteriales</taxon>
        <taxon>Nocardioidaceae</taxon>
        <taxon>Nocardioides</taxon>
    </lineage>
</organism>
<evidence type="ECO:0000313" key="3">
    <source>
        <dbReference type="Proteomes" id="UP001596087"/>
    </source>
</evidence>
<gene>
    <name evidence="2" type="ORF">ACFPGP_02605</name>
</gene>
<evidence type="ECO:0000313" key="2">
    <source>
        <dbReference type="EMBL" id="MFC5175547.1"/>
    </source>
</evidence>
<protein>
    <submittedName>
        <fullName evidence="2">Uncharacterized protein</fullName>
    </submittedName>
</protein>
<feature type="compositionally biased region" description="Basic and acidic residues" evidence="1">
    <location>
        <begin position="398"/>
        <end position="407"/>
    </location>
</feature>
<name>A0ABW0BEX6_9ACTN</name>
<comment type="caution">
    <text evidence="2">The sequence shown here is derived from an EMBL/GenBank/DDBJ whole genome shotgun (WGS) entry which is preliminary data.</text>
</comment>
<dbReference type="Proteomes" id="UP001596087">
    <property type="component" value="Unassembled WGS sequence"/>
</dbReference>
<accession>A0ABW0BEX6</accession>
<proteinExistence type="predicted"/>
<dbReference type="EMBL" id="JBHSKD010000003">
    <property type="protein sequence ID" value="MFC5175547.1"/>
    <property type="molecule type" value="Genomic_DNA"/>
</dbReference>
<feature type="compositionally biased region" description="Acidic residues" evidence="1">
    <location>
        <begin position="385"/>
        <end position="397"/>
    </location>
</feature>
<keyword evidence="3" id="KW-1185">Reference proteome</keyword>
<feature type="region of interest" description="Disordered" evidence="1">
    <location>
        <begin position="369"/>
        <end position="407"/>
    </location>
</feature>
<reference evidence="3" key="1">
    <citation type="journal article" date="2019" name="Int. J. Syst. Evol. Microbiol.">
        <title>The Global Catalogue of Microorganisms (GCM) 10K type strain sequencing project: providing services to taxonomists for standard genome sequencing and annotation.</title>
        <authorList>
            <consortium name="The Broad Institute Genomics Platform"/>
            <consortium name="The Broad Institute Genome Sequencing Center for Infectious Disease"/>
            <person name="Wu L."/>
            <person name="Ma J."/>
        </authorList>
    </citation>
    <scope>NUCLEOTIDE SEQUENCE [LARGE SCALE GENOMIC DNA]</scope>
    <source>
        <strain evidence="3">DFY41</strain>
    </source>
</reference>
<dbReference type="RefSeq" id="WP_378586491.1">
    <property type="nucleotide sequence ID" value="NZ_JBHSKD010000003.1"/>
</dbReference>